<gene>
    <name evidence="2" type="ORF">BGT96224V316_LOCUS2504</name>
</gene>
<feature type="region of interest" description="Disordered" evidence="1">
    <location>
        <begin position="1"/>
        <end position="29"/>
    </location>
</feature>
<proteinExistence type="predicted"/>
<sequence length="79" mass="8668">TENSLRGNAESTGEKRKNTENNEVNGRIKRLHLSSRVEEASSVDDFATSTIPGHDENASVIPFTFGEGDFEVETDNVDV</sequence>
<protein>
    <submittedName>
        <fullName evidence="2">Bgt-50440</fullName>
    </submittedName>
</protein>
<organism evidence="2 3">
    <name type="scientific">Blumeria graminis f. sp. tritici</name>
    <dbReference type="NCBI Taxonomy" id="62690"/>
    <lineage>
        <taxon>Eukaryota</taxon>
        <taxon>Fungi</taxon>
        <taxon>Dikarya</taxon>
        <taxon>Ascomycota</taxon>
        <taxon>Pezizomycotina</taxon>
        <taxon>Leotiomycetes</taxon>
        <taxon>Erysiphales</taxon>
        <taxon>Erysiphaceae</taxon>
        <taxon>Blumeria</taxon>
    </lineage>
</organism>
<keyword evidence="3" id="KW-1185">Reference proteome</keyword>
<reference evidence="2 3" key="1">
    <citation type="submission" date="2018-08" db="EMBL/GenBank/DDBJ databases">
        <authorList>
            <person name="Muller C M."/>
        </authorList>
    </citation>
    <scope>NUCLEOTIDE SEQUENCE [LARGE SCALE GENOMIC DNA]</scope>
</reference>
<dbReference type="AlphaFoldDB" id="A0A9X9LBB0"/>
<accession>A0A9X9LBB0</accession>
<feature type="compositionally biased region" description="Polar residues" evidence="1">
    <location>
        <begin position="1"/>
        <end position="11"/>
    </location>
</feature>
<evidence type="ECO:0000256" key="1">
    <source>
        <dbReference type="SAM" id="MobiDB-lite"/>
    </source>
</evidence>
<dbReference type="Proteomes" id="UP000324639">
    <property type="component" value="Chromosome Bgt_-04"/>
</dbReference>
<feature type="non-terminal residue" evidence="2">
    <location>
        <position position="1"/>
    </location>
</feature>
<dbReference type="EMBL" id="LR026987">
    <property type="protein sequence ID" value="VCU41261.1"/>
    <property type="molecule type" value="Genomic_DNA"/>
</dbReference>
<evidence type="ECO:0000313" key="3">
    <source>
        <dbReference type="Proteomes" id="UP000324639"/>
    </source>
</evidence>
<evidence type="ECO:0000313" key="2">
    <source>
        <dbReference type="EMBL" id="VCU41261.1"/>
    </source>
</evidence>
<name>A0A9X9LBB0_BLUGR</name>